<dbReference type="GO" id="GO:0006915">
    <property type="term" value="P:apoptotic process"/>
    <property type="evidence" value="ECO:0007669"/>
    <property type="project" value="UniProtKB-KW"/>
</dbReference>
<dbReference type="InterPro" id="IPR046378">
    <property type="entry name" value="DAXX_histone-bd"/>
</dbReference>
<dbReference type="CDD" id="cd13150">
    <property type="entry name" value="DAXX_histone_binding"/>
    <property type="match status" value="1"/>
</dbReference>
<dbReference type="AlphaFoldDB" id="A0A6I9WCQ4"/>
<dbReference type="InterPro" id="IPR038298">
    <property type="entry name" value="Daxx_N_sf"/>
</dbReference>
<feature type="region of interest" description="Disordered" evidence="10">
    <location>
        <begin position="487"/>
        <end position="513"/>
    </location>
</feature>
<dbReference type="InterPro" id="IPR046426">
    <property type="entry name" value="DAXX_histone-bd_sf"/>
</dbReference>
<evidence type="ECO:0000313" key="12">
    <source>
        <dbReference type="Proteomes" id="UP000504615"/>
    </source>
</evidence>
<dbReference type="CTD" id="1616"/>
<evidence type="ECO:0000256" key="8">
    <source>
        <dbReference type="ARBA" id="ARBA00023186"/>
    </source>
</evidence>
<evidence type="ECO:0000256" key="6">
    <source>
        <dbReference type="ARBA" id="ARBA00022703"/>
    </source>
</evidence>
<reference evidence="13" key="1">
    <citation type="submission" date="2025-08" db="UniProtKB">
        <authorList>
            <consortium name="RefSeq"/>
        </authorList>
    </citation>
    <scope>IDENTIFICATION</scope>
</reference>
<accession>A0A6I9WCQ4</accession>
<evidence type="ECO:0000256" key="4">
    <source>
        <dbReference type="ARBA" id="ARBA00022454"/>
    </source>
</evidence>
<evidence type="ECO:0000313" key="13">
    <source>
        <dbReference type="RefSeq" id="XP_011640214.1"/>
    </source>
</evidence>
<protein>
    <submittedName>
        <fullName evidence="13">Uncharacterized protein LOC105429138</fullName>
    </submittedName>
</protein>
<keyword evidence="7" id="KW-0175">Coiled coil</keyword>
<keyword evidence="4" id="KW-0158">Chromosome</keyword>
<sequence>MSYKIMEMEIICISSDDETNSQKENESEESKVNCIEANNGSIIPGKLEILFNNDEKVEEHHLKRKNEEKIIHNNMEKKLKLNTNQETFKVINKLDVDSTYVRQEASVRSNNNVQSKEEQEVIAEKTQLIVKEKKKISYIPHDVFPLFISLCLQKCPEYDKTDMEKIIDKLKRRYENLDPLYVRSENFVSFLNEKREAIMKDGKKIYVHIEEVMNEMKKKIKKNTQCNGILQNETYDAIPSTSFATYNTSINNEIESDCDGDDDDDDNNNNEETLKTRRKIKQVLHAMKKCESIIKKLEDAEVDFNEENDSNYIKVERYKRKMVELYSKLCELTGENADAGRTYLRPKHLNTTQIVAVDQAITSFINSKIIKRNEMKKNRALTDDIIFPDYRDILECVTRCNHKRNLCLDRKTQEQIAKKAFRELGEHLQRARRNDYWDTFSLYLENSEDPAVKDKNLAKKLSDNRIEGEKRLAAVFDKYTKKQEEIKDQINENTTSEEDEDEEESIIEDKNEDNLSLISEKDSDIEEDMNSTVKKNELSMEKSKFNTNVTNIYHATDKTISNKTTVKIIPEECIKKVKIKTVEKNAAVSKNETRTVSEKIKKLCDSNTISIIKKIGETKIQEDLLPAFSTTNCTSEDLAVMETDVPKITDPATKKISEGIADAVTRKMTAVSTDITAELRIKDTAEELRTEEDTIELTTENVIKLTGNVAKTNDIPKVITKNMMDEVIDMPNDEQPEGKKPLLRLRSFAKPPMTWEDTQHKTEKTIQENAPKGTDQIKEVVDLTNESNQINTTKLIPINKCVLQVGDKLVPLVKSPTKLVPSNSNIITVQNITNNYLKVNTRTGQIIAPVRDIRAGSTIIRLPIQTATRQNQLQNVNAVTVTNDVTFKGNKDTVLQIIQPKIIVSKKATAQFISKPTEVSSSKTKSK</sequence>
<keyword evidence="9" id="KW-0539">Nucleus</keyword>
<dbReference type="Gene3D" id="1.20.58.2170">
    <property type="match status" value="1"/>
</dbReference>
<name>A0A6I9WCQ4_9HYME</name>
<feature type="compositionally biased region" description="Acidic residues" evidence="10">
    <location>
        <begin position="495"/>
        <end position="506"/>
    </location>
</feature>
<feature type="region of interest" description="Disordered" evidence="10">
    <location>
        <begin position="254"/>
        <end position="273"/>
    </location>
</feature>
<evidence type="ECO:0000256" key="1">
    <source>
        <dbReference type="ARBA" id="ARBA00004123"/>
    </source>
</evidence>
<feature type="compositionally biased region" description="Acidic residues" evidence="10">
    <location>
        <begin position="254"/>
        <end position="269"/>
    </location>
</feature>
<dbReference type="GO" id="GO:0003714">
    <property type="term" value="F:transcription corepressor activity"/>
    <property type="evidence" value="ECO:0007669"/>
    <property type="project" value="TreeGrafter"/>
</dbReference>
<evidence type="ECO:0000256" key="7">
    <source>
        <dbReference type="ARBA" id="ARBA00023054"/>
    </source>
</evidence>
<keyword evidence="12" id="KW-1185">Reference proteome</keyword>
<feature type="domain" description="Daxx histone-binding" evidence="11">
    <location>
        <begin position="399"/>
        <end position="481"/>
    </location>
</feature>
<dbReference type="PANTHER" id="PTHR12766:SF7">
    <property type="entry name" value="DEATH DOMAIN-ASSOCIATED PROTEIN 6"/>
    <property type="match status" value="1"/>
</dbReference>
<evidence type="ECO:0000256" key="5">
    <source>
        <dbReference type="ARBA" id="ARBA00022490"/>
    </source>
</evidence>
<keyword evidence="5" id="KW-0963">Cytoplasm</keyword>
<dbReference type="GO" id="GO:0005737">
    <property type="term" value="C:cytoplasm"/>
    <property type="evidence" value="ECO:0007669"/>
    <property type="project" value="UniProtKB-SubCell"/>
</dbReference>
<keyword evidence="8" id="KW-0143">Chaperone</keyword>
<dbReference type="GeneID" id="105429138"/>
<proteinExistence type="predicted"/>
<dbReference type="Pfam" id="PF20920">
    <property type="entry name" value="DAXX_hist_bd"/>
    <property type="match status" value="1"/>
</dbReference>
<evidence type="ECO:0000259" key="11">
    <source>
        <dbReference type="Pfam" id="PF20920"/>
    </source>
</evidence>
<organism evidence="12 13">
    <name type="scientific">Pogonomyrmex barbatus</name>
    <name type="common">red harvester ant</name>
    <dbReference type="NCBI Taxonomy" id="144034"/>
    <lineage>
        <taxon>Eukaryota</taxon>
        <taxon>Metazoa</taxon>
        <taxon>Ecdysozoa</taxon>
        <taxon>Arthropoda</taxon>
        <taxon>Hexapoda</taxon>
        <taxon>Insecta</taxon>
        <taxon>Pterygota</taxon>
        <taxon>Neoptera</taxon>
        <taxon>Endopterygota</taxon>
        <taxon>Hymenoptera</taxon>
        <taxon>Apocrita</taxon>
        <taxon>Aculeata</taxon>
        <taxon>Formicoidea</taxon>
        <taxon>Formicidae</taxon>
        <taxon>Myrmicinae</taxon>
        <taxon>Pogonomyrmex</taxon>
    </lineage>
</organism>
<dbReference type="GO" id="GO:0042393">
    <property type="term" value="F:histone binding"/>
    <property type="evidence" value="ECO:0007669"/>
    <property type="project" value="InterPro"/>
</dbReference>
<dbReference type="OrthoDB" id="7492809at2759"/>
<comment type="subcellular location">
    <subcellularLocation>
        <location evidence="2">Chromosome</location>
    </subcellularLocation>
    <subcellularLocation>
        <location evidence="3">Cytoplasm</location>
    </subcellularLocation>
    <subcellularLocation>
        <location evidence="1">Nucleus</location>
    </subcellularLocation>
</comment>
<dbReference type="GO" id="GO:0005694">
    <property type="term" value="C:chromosome"/>
    <property type="evidence" value="ECO:0007669"/>
    <property type="project" value="UniProtKB-SubCell"/>
</dbReference>
<dbReference type="GO" id="GO:0016605">
    <property type="term" value="C:PML body"/>
    <property type="evidence" value="ECO:0007669"/>
    <property type="project" value="TreeGrafter"/>
</dbReference>
<dbReference type="Gene3D" id="1.10.8.810">
    <property type="entry name" value="Daxx helical bundle domain"/>
    <property type="match status" value="1"/>
</dbReference>
<evidence type="ECO:0000256" key="9">
    <source>
        <dbReference type="ARBA" id="ARBA00023242"/>
    </source>
</evidence>
<dbReference type="GO" id="GO:0050681">
    <property type="term" value="F:nuclear androgen receptor binding"/>
    <property type="evidence" value="ECO:0007669"/>
    <property type="project" value="TreeGrafter"/>
</dbReference>
<evidence type="ECO:0000256" key="2">
    <source>
        <dbReference type="ARBA" id="ARBA00004286"/>
    </source>
</evidence>
<evidence type="ECO:0000256" key="3">
    <source>
        <dbReference type="ARBA" id="ARBA00004496"/>
    </source>
</evidence>
<dbReference type="RefSeq" id="XP_011640214.1">
    <property type="nucleotide sequence ID" value="XM_011641912.2"/>
</dbReference>
<keyword evidence="6" id="KW-0053">Apoptosis</keyword>
<dbReference type="PANTHER" id="PTHR12766">
    <property type="entry name" value="DEATH DOMAIN-ASSOCIATED PROTEIN 6 DAXX"/>
    <property type="match status" value="1"/>
</dbReference>
<dbReference type="GO" id="GO:0003713">
    <property type="term" value="F:transcription coactivator activity"/>
    <property type="evidence" value="ECO:0007669"/>
    <property type="project" value="TreeGrafter"/>
</dbReference>
<dbReference type="Proteomes" id="UP000504615">
    <property type="component" value="Unplaced"/>
</dbReference>
<gene>
    <name evidence="13" type="primary">LOC105429138</name>
</gene>
<evidence type="ECO:0000256" key="10">
    <source>
        <dbReference type="SAM" id="MobiDB-lite"/>
    </source>
</evidence>
<dbReference type="KEGG" id="pbar:105429138"/>